<evidence type="ECO:0000313" key="4">
    <source>
        <dbReference type="Proteomes" id="UP000007842"/>
    </source>
</evidence>
<dbReference type="SUPFAM" id="SSF55874">
    <property type="entry name" value="ATPase domain of HSP90 chaperone/DNA topoisomerase II/histidine kinase"/>
    <property type="match status" value="1"/>
</dbReference>
<sequence length="196" mass="21200">MTSGRIGVPDFLVPTAAGLAWGQPAWCGGGIRGGDEVFTVREMIRLDTAFSDDRQPRSRCADAAGGEDQVRAVSLPHRPEASRQARRTTLETLAAWRVDRRTADKVLLVVSELVTNAVEHARPPLSLRLIRDPDTGQVRVEVADGGPARRQGDWAASGMPAEHGRGLRIIDEVAAAHGERRADHHAVHWADLTTAA</sequence>
<keyword evidence="1" id="KW-0418">Kinase</keyword>
<dbReference type="EMBL" id="CP003229">
    <property type="protein sequence ID" value="AEW99377.1"/>
    <property type="molecule type" value="Genomic_DNA"/>
</dbReference>
<evidence type="ECO:0000313" key="3">
    <source>
        <dbReference type="EMBL" id="AEW99377.1"/>
    </source>
</evidence>
<dbReference type="PATRIC" id="fig|1003195.29.peg.6982"/>
<dbReference type="PANTHER" id="PTHR35526">
    <property type="entry name" value="ANTI-SIGMA-F FACTOR RSBW-RELATED"/>
    <property type="match status" value="1"/>
</dbReference>
<keyword evidence="3" id="KW-0614">Plasmid</keyword>
<dbReference type="Proteomes" id="UP000007842">
    <property type="component" value="Plasmid pSCATT"/>
</dbReference>
<reference evidence="4" key="1">
    <citation type="submission" date="2011-12" db="EMBL/GenBank/DDBJ databases">
        <title>Complete genome sequence of Streptomyces cattleya strain DSM 46488.</title>
        <authorList>
            <person name="Ou H.-Y."/>
            <person name="Li P."/>
            <person name="Zhao C."/>
            <person name="O'Hagan D."/>
            <person name="Deng Z."/>
        </authorList>
    </citation>
    <scope>NUCLEOTIDE SEQUENCE [LARGE SCALE GENOMIC DNA]</scope>
    <source>
        <strain evidence="4">ATCC 35852 / DSM 46488 / JCM 4925 / NBRC 14057 / NRRL 8057</strain>
        <plasmid evidence="4">Plasmid pSCATT</plasmid>
    </source>
</reference>
<dbReference type="Pfam" id="PF13581">
    <property type="entry name" value="HATPase_c_2"/>
    <property type="match status" value="1"/>
</dbReference>
<accession>G8XEV4</accession>
<dbReference type="CDD" id="cd16936">
    <property type="entry name" value="HATPase_RsbW-like"/>
    <property type="match status" value="1"/>
</dbReference>
<organism evidence="3 4">
    <name type="scientific">Streptantibioticus cattleyicolor (strain ATCC 35852 / DSM 46488 / JCM 4925 / NBRC 14057 / NRRL 8057)</name>
    <name type="common">Streptomyces cattleya</name>
    <dbReference type="NCBI Taxonomy" id="1003195"/>
    <lineage>
        <taxon>Bacteria</taxon>
        <taxon>Bacillati</taxon>
        <taxon>Actinomycetota</taxon>
        <taxon>Actinomycetes</taxon>
        <taxon>Kitasatosporales</taxon>
        <taxon>Streptomycetaceae</taxon>
        <taxon>Streptantibioticus</taxon>
    </lineage>
</organism>
<dbReference type="KEGG" id="scy:SCATT_p11840"/>
<keyword evidence="1" id="KW-0723">Serine/threonine-protein kinase</keyword>
<evidence type="ECO:0000259" key="2">
    <source>
        <dbReference type="Pfam" id="PF13581"/>
    </source>
</evidence>
<geneLocation type="plasmid" evidence="3 4">
    <name>pSCATT</name>
</geneLocation>
<keyword evidence="4" id="KW-1185">Reference proteome</keyword>
<dbReference type="InterPro" id="IPR003594">
    <property type="entry name" value="HATPase_dom"/>
</dbReference>
<gene>
    <name evidence="3" type="ordered locus">SCATT_p11840</name>
</gene>
<dbReference type="HOGENOM" id="CLU_090336_4_6_11"/>
<dbReference type="AlphaFoldDB" id="G8XEV4"/>
<protein>
    <recommendedName>
        <fullName evidence="2">Histidine kinase/HSP90-like ATPase domain-containing protein</fullName>
    </recommendedName>
</protein>
<dbReference type="GO" id="GO:0004674">
    <property type="term" value="F:protein serine/threonine kinase activity"/>
    <property type="evidence" value="ECO:0007669"/>
    <property type="project" value="UniProtKB-KW"/>
</dbReference>
<dbReference type="InterPro" id="IPR050267">
    <property type="entry name" value="Anti-sigma-factor_SerPK"/>
</dbReference>
<dbReference type="Gene3D" id="3.30.565.10">
    <property type="entry name" value="Histidine kinase-like ATPase, C-terminal domain"/>
    <property type="match status" value="1"/>
</dbReference>
<feature type="domain" description="Histidine kinase/HSP90-like ATPase" evidence="2">
    <location>
        <begin position="76"/>
        <end position="175"/>
    </location>
</feature>
<dbReference type="InterPro" id="IPR036890">
    <property type="entry name" value="HATPase_C_sf"/>
</dbReference>
<evidence type="ECO:0000256" key="1">
    <source>
        <dbReference type="ARBA" id="ARBA00022527"/>
    </source>
</evidence>
<proteinExistence type="predicted"/>
<keyword evidence="1" id="KW-0808">Transferase</keyword>
<dbReference type="PANTHER" id="PTHR35526:SF3">
    <property type="entry name" value="ANTI-SIGMA-F FACTOR RSBW"/>
    <property type="match status" value="1"/>
</dbReference>
<name>G8XEV4_STREN</name>